<comment type="caution">
    <text evidence="4">The sequence shown here is derived from an EMBL/GenBank/DDBJ whole genome shotgun (WGS) entry which is preliminary data.</text>
</comment>
<organism evidence="4 5">
    <name type="scientific">Steroidobacter agaridevorans</name>
    <dbReference type="NCBI Taxonomy" id="2695856"/>
    <lineage>
        <taxon>Bacteria</taxon>
        <taxon>Pseudomonadati</taxon>
        <taxon>Pseudomonadota</taxon>
        <taxon>Gammaproteobacteria</taxon>
        <taxon>Steroidobacterales</taxon>
        <taxon>Steroidobacteraceae</taxon>
        <taxon>Steroidobacter</taxon>
    </lineage>
</organism>
<evidence type="ECO:0000313" key="4">
    <source>
        <dbReference type="EMBL" id="GFE84085.1"/>
    </source>
</evidence>
<evidence type="ECO:0000256" key="2">
    <source>
        <dbReference type="ARBA" id="ARBA00023315"/>
    </source>
</evidence>
<name>A0A829YLA3_9GAMM</name>
<dbReference type="PROSITE" id="PS51186">
    <property type="entry name" value="GNAT"/>
    <property type="match status" value="1"/>
</dbReference>
<evidence type="ECO:0000313" key="5">
    <source>
        <dbReference type="Proteomes" id="UP000445000"/>
    </source>
</evidence>
<dbReference type="InterPro" id="IPR000182">
    <property type="entry name" value="GNAT_dom"/>
</dbReference>
<feature type="domain" description="N-acetyltransferase" evidence="3">
    <location>
        <begin position="4"/>
        <end position="146"/>
    </location>
</feature>
<gene>
    <name evidence="4" type="ORF">GCM10011487_60850</name>
</gene>
<keyword evidence="2" id="KW-0012">Acyltransferase</keyword>
<dbReference type="Gene3D" id="3.40.630.30">
    <property type="match status" value="1"/>
</dbReference>
<dbReference type="PANTHER" id="PTHR43877">
    <property type="entry name" value="AMINOALKYLPHOSPHONATE N-ACETYLTRANSFERASE-RELATED-RELATED"/>
    <property type="match status" value="1"/>
</dbReference>
<dbReference type="Proteomes" id="UP000445000">
    <property type="component" value="Unassembled WGS sequence"/>
</dbReference>
<dbReference type="EMBL" id="BLJN01000008">
    <property type="protein sequence ID" value="GFE84085.1"/>
    <property type="molecule type" value="Genomic_DNA"/>
</dbReference>
<dbReference type="NCBIfam" id="NF040501">
    <property type="entry name" value="resist_ArsN2"/>
    <property type="match status" value="1"/>
</dbReference>
<evidence type="ECO:0000259" key="3">
    <source>
        <dbReference type="PROSITE" id="PS51186"/>
    </source>
</evidence>
<dbReference type="Pfam" id="PF13508">
    <property type="entry name" value="Acetyltransf_7"/>
    <property type="match status" value="1"/>
</dbReference>
<dbReference type="SUPFAM" id="SSF55729">
    <property type="entry name" value="Acyl-CoA N-acyltransferases (Nat)"/>
    <property type="match status" value="1"/>
</dbReference>
<dbReference type="InterPro" id="IPR016181">
    <property type="entry name" value="Acyl_CoA_acyltransferase"/>
</dbReference>
<proteinExistence type="predicted"/>
<dbReference type="RefSeq" id="WP_161815704.1">
    <property type="nucleotide sequence ID" value="NZ_BLJN01000008.1"/>
</dbReference>
<dbReference type="CDD" id="cd04301">
    <property type="entry name" value="NAT_SF"/>
    <property type="match status" value="1"/>
</dbReference>
<accession>A0A829YLA3</accession>
<reference evidence="5" key="1">
    <citation type="submission" date="2020-01" db="EMBL/GenBank/DDBJ databases">
        <title>'Steroidobacter agaridevorans' sp. nov., agar-degrading bacteria isolated from rhizosphere soils.</title>
        <authorList>
            <person name="Ikenaga M."/>
            <person name="Kataoka M."/>
            <person name="Murouchi A."/>
            <person name="Katsuragi S."/>
            <person name="Sakai M."/>
        </authorList>
    </citation>
    <scope>NUCLEOTIDE SEQUENCE [LARGE SCALE GENOMIC DNA]</scope>
    <source>
        <strain evidence="5">YU21-B</strain>
    </source>
</reference>
<dbReference type="InterPro" id="IPR050832">
    <property type="entry name" value="Bact_Acetyltransf"/>
</dbReference>
<dbReference type="GO" id="GO:0016747">
    <property type="term" value="F:acyltransferase activity, transferring groups other than amino-acyl groups"/>
    <property type="evidence" value="ECO:0007669"/>
    <property type="project" value="InterPro"/>
</dbReference>
<evidence type="ECO:0000256" key="1">
    <source>
        <dbReference type="ARBA" id="ARBA00022679"/>
    </source>
</evidence>
<sequence>MTTTQVRTATLNDSTRIIALLQANSLPTSDLAECRPEFVVIEDGDELIGTGGVQVFGDAALVRSVAIAKGRQNGGLGSSLLDALERHASALGIRELVLLTQTAEQFFTRHGYTRVERASVPRLIQATAEFRSLCPASAVCMSKRLT</sequence>
<dbReference type="AlphaFoldDB" id="A0A829YLA3"/>
<keyword evidence="5" id="KW-1185">Reference proteome</keyword>
<keyword evidence="1" id="KW-0808">Transferase</keyword>
<protein>
    <recommendedName>
        <fullName evidence="3">N-acetyltransferase domain-containing protein</fullName>
    </recommendedName>
</protein>